<dbReference type="AlphaFoldDB" id="A0A1B8R4H7"/>
<reference evidence="1" key="1">
    <citation type="journal article" date="2015" name="BMC Genomics">
        <title>Transcriptome profiling of a Rhizobium leguminosarum bv. trifolii rosR mutant reveals the role of the transcriptional regulator RosR in motility, synthesis of cell-surface components, and other cellular processes.</title>
        <authorList>
            <person name="Rachwal K."/>
            <person name="Matczynska E."/>
            <person name="Janczarek M."/>
        </authorList>
    </citation>
    <scope>NUCLEOTIDE SEQUENCE</scope>
    <source>
        <strain evidence="1">Rt24.2</strain>
    </source>
</reference>
<sequence length="80" mass="8794">MAHVNKVLRSINDQGADRCVDIFRRPDGTVGFEEFRRDVEDARGWFPIGGHSDRVFAGEAEALAAALIDVAWLRPAIGNA</sequence>
<protein>
    <submittedName>
        <fullName evidence="1">Uncharacterized protein</fullName>
    </submittedName>
</protein>
<dbReference type="EMBL" id="KX490988">
    <property type="protein sequence ID" value="AOO93352.1"/>
    <property type="molecule type" value="Genomic_DNA"/>
</dbReference>
<name>A0A1B8R4H7_RHILT</name>
<proteinExistence type="predicted"/>
<dbReference type="RefSeq" id="WP_028734128.1">
    <property type="nucleotide sequence ID" value="NZ_CP050103.1"/>
</dbReference>
<accession>A0A1B8R4H7</accession>
<evidence type="ECO:0000313" key="1">
    <source>
        <dbReference type="EMBL" id="AOO93352.1"/>
    </source>
</evidence>
<organism evidence="1">
    <name type="scientific">Rhizobium leguminosarum bv. trifolii</name>
    <dbReference type="NCBI Taxonomy" id="386"/>
    <lineage>
        <taxon>Bacteria</taxon>
        <taxon>Pseudomonadati</taxon>
        <taxon>Pseudomonadota</taxon>
        <taxon>Alphaproteobacteria</taxon>
        <taxon>Hyphomicrobiales</taxon>
        <taxon>Rhizobiaceae</taxon>
        <taxon>Rhizobium/Agrobacterium group</taxon>
        <taxon>Rhizobium</taxon>
    </lineage>
</organism>
<dbReference type="GeneID" id="61422883"/>
<reference evidence="1" key="2">
    <citation type="journal article" date="2016" name="Front. Microbiol.">
        <title>The Regulatory Protein RosR Affects Rhizobium leguminosarum bv. trifolii Protein Profiles, Cell Surface Properties, and Symbiosis with Clover.</title>
        <authorList>
            <person name="Rachwal K."/>
            <person name="Boguszewska A."/>
            <person name="Kopcinska J."/>
            <person name="Karas M."/>
            <person name="Tchorzewski M."/>
            <person name="Janczarek M."/>
        </authorList>
    </citation>
    <scope>NUCLEOTIDE SEQUENCE</scope>
    <source>
        <strain evidence="1">Rt24.2</strain>
    </source>
</reference>